<dbReference type="Gene3D" id="1.10.533.10">
    <property type="entry name" value="Death Domain, Fas"/>
    <property type="match status" value="1"/>
</dbReference>
<protein>
    <recommendedName>
        <fullName evidence="4">CARD domain-containing protein</fullName>
    </recommendedName>
</protein>
<dbReference type="EMBL" id="PZQS01000008">
    <property type="protein sequence ID" value="PVD25543.1"/>
    <property type="molecule type" value="Genomic_DNA"/>
</dbReference>
<comment type="caution">
    <text evidence="2">The sequence shown here is derived from an EMBL/GenBank/DDBJ whole genome shotgun (WGS) entry which is preliminary data.</text>
</comment>
<keyword evidence="3" id="KW-1185">Reference proteome</keyword>
<dbReference type="Proteomes" id="UP000245119">
    <property type="component" value="Linkage Group LG8"/>
</dbReference>
<evidence type="ECO:0000256" key="1">
    <source>
        <dbReference type="SAM" id="MobiDB-lite"/>
    </source>
</evidence>
<proteinExistence type="predicted"/>
<dbReference type="AlphaFoldDB" id="A0A2T7NWJ3"/>
<dbReference type="InterPro" id="IPR011029">
    <property type="entry name" value="DEATH-like_dom_sf"/>
</dbReference>
<evidence type="ECO:0000313" key="3">
    <source>
        <dbReference type="Proteomes" id="UP000245119"/>
    </source>
</evidence>
<name>A0A2T7NWJ3_POMCA</name>
<evidence type="ECO:0008006" key="4">
    <source>
        <dbReference type="Google" id="ProtNLM"/>
    </source>
</evidence>
<reference evidence="2 3" key="1">
    <citation type="submission" date="2018-04" db="EMBL/GenBank/DDBJ databases">
        <title>The genome of golden apple snail Pomacea canaliculata provides insight into stress tolerance and invasive adaptation.</title>
        <authorList>
            <person name="Liu C."/>
            <person name="Liu B."/>
            <person name="Ren Y."/>
            <person name="Zhang Y."/>
            <person name="Wang H."/>
            <person name="Li S."/>
            <person name="Jiang F."/>
            <person name="Yin L."/>
            <person name="Zhang G."/>
            <person name="Qian W."/>
            <person name="Fan W."/>
        </authorList>
    </citation>
    <scope>NUCLEOTIDE SEQUENCE [LARGE SCALE GENOMIC DNA]</scope>
    <source>
        <strain evidence="2">SZHN2017</strain>
        <tissue evidence="2">Muscle</tissue>
    </source>
</reference>
<feature type="region of interest" description="Disordered" evidence="1">
    <location>
        <begin position="204"/>
        <end position="225"/>
    </location>
</feature>
<gene>
    <name evidence="2" type="ORF">C0Q70_13199</name>
</gene>
<evidence type="ECO:0000313" key="2">
    <source>
        <dbReference type="EMBL" id="PVD25543.1"/>
    </source>
</evidence>
<dbReference type="OrthoDB" id="6211729at2759"/>
<accession>A0A2T7NWJ3</accession>
<sequence>MALQRYPAYSAGFNARGKSPGMNTIHREVIDIHQNELVETMETRTVVRELLTQGMLGDFHCQQLEYVYPEGRIVANRLLLAFVRKQGSAGYHALLRALAVCDATGVVAKMIHTEKEVCKVLGTDYNSQTWCCRDGPASVAPCDTMCRAGSSAQCTQCLSELETKVNVLMHLLRNPMFNPGSQTDSDQQLAALEREVDELEMTLEKLRPPTTSGGQDTDANKGKAGKLLGLGPGVSDFAGQSSPSSDREQRLNKLEEKVARMKVLAKSLVKNPPSSSANEIGTILSPVLADERWKERPTKVVVISFYEMARGSCFRPCAVRQRRHKRECTLVFI</sequence>
<organism evidence="2 3">
    <name type="scientific">Pomacea canaliculata</name>
    <name type="common">Golden apple snail</name>
    <dbReference type="NCBI Taxonomy" id="400727"/>
    <lineage>
        <taxon>Eukaryota</taxon>
        <taxon>Metazoa</taxon>
        <taxon>Spiralia</taxon>
        <taxon>Lophotrochozoa</taxon>
        <taxon>Mollusca</taxon>
        <taxon>Gastropoda</taxon>
        <taxon>Caenogastropoda</taxon>
        <taxon>Architaenioglossa</taxon>
        <taxon>Ampullarioidea</taxon>
        <taxon>Ampullariidae</taxon>
        <taxon>Pomacea</taxon>
    </lineage>
</organism>